<protein>
    <recommendedName>
        <fullName evidence="7">ABC transporter substrate-binding protein</fullName>
    </recommendedName>
</protein>
<dbReference type="SUPFAM" id="SSF53850">
    <property type="entry name" value="Periplasmic binding protein-like II"/>
    <property type="match status" value="1"/>
</dbReference>
<comment type="caution">
    <text evidence="5">The sequence shown here is derived from an EMBL/GenBank/DDBJ whole genome shotgun (WGS) entry which is preliminary data.</text>
</comment>
<dbReference type="AlphaFoldDB" id="A0A2M7B6V9"/>
<reference evidence="6" key="1">
    <citation type="submission" date="2017-09" db="EMBL/GenBank/DDBJ databases">
        <title>Depth-based differentiation of microbial function through sediment-hosted aquifers and enrichment of novel symbionts in the deep terrestrial subsurface.</title>
        <authorList>
            <person name="Probst A.J."/>
            <person name="Ladd B."/>
            <person name="Jarett J.K."/>
            <person name="Geller-Mcgrath D.E."/>
            <person name="Sieber C.M.K."/>
            <person name="Emerson J.B."/>
            <person name="Anantharaman K."/>
            <person name="Thomas B.C."/>
            <person name="Malmstrom R."/>
            <person name="Stieglmeier M."/>
            <person name="Klingl A."/>
            <person name="Woyke T."/>
            <person name="Ryan C.M."/>
            <person name="Banfield J.F."/>
        </authorList>
    </citation>
    <scope>NUCLEOTIDE SEQUENCE [LARGE SCALE GENOMIC DNA]</scope>
</reference>
<keyword evidence="4" id="KW-1133">Transmembrane helix</keyword>
<evidence type="ECO:0000256" key="3">
    <source>
        <dbReference type="ARBA" id="ARBA00022729"/>
    </source>
</evidence>
<dbReference type="GO" id="GO:0015768">
    <property type="term" value="P:maltose transport"/>
    <property type="evidence" value="ECO:0007669"/>
    <property type="project" value="TreeGrafter"/>
</dbReference>
<accession>A0A2M7B6V9</accession>
<gene>
    <name evidence="5" type="ORF">COS60_00980</name>
</gene>
<keyword evidence="3" id="KW-0732">Signal</keyword>
<dbReference type="Proteomes" id="UP000231704">
    <property type="component" value="Unassembled WGS sequence"/>
</dbReference>
<dbReference type="GO" id="GO:0042956">
    <property type="term" value="P:maltodextrin transmembrane transport"/>
    <property type="evidence" value="ECO:0007669"/>
    <property type="project" value="TreeGrafter"/>
</dbReference>
<dbReference type="GO" id="GO:0055052">
    <property type="term" value="C:ATP-binding cassette (ABC) transporter complex, substrate-binding subunit-containing"/>
    <property type="evidence" value="ECO:0007669"/>
    <property type="project" value="TreeGrafter"/>
</dbReference>
<keyword evidence="4" id="KW-0812">Transmembrane</keyword>
<dbReference type="InterPro" id="IPR006059">
    <property type="entry name" value="SBP"/>
</dbReference>
<evidence type="ECO:0000313" key="5">
    <source>
        <dbReference type="EMBL" id="PIU98823.1"/>
    </source>
</evidence>
<dbReference type="PANTHER" id="PTHR30061:SF50">
    <property type="entry name" value="MALTOSE_MALTODEXTRIN-BINDING PERIPLASMIC PROTEIN"/>
    <property type="match status" value="1"/>
</dbReference>
<evidence type="ECO:0000256" key="1">
    <source>
        <dbReference type="ARBA" id="ARBA00008520"/>
    </source>
</evidence>
<dbReference type="PANTHER" id="PTHR30061">
    <property type="entry name" value="MALTOSE-BINDING PERIPLASMIC PROTEIN"/>
    <property type="match status" value="1"/>
</dbReference>
<evidence type="ECO:0000313" key="6">
    <source>
        <dbReference type="Proteomes" id="UP000231704"/>
    </source>
</evidence>
<evidence type="ECO:0008006" key="7">
    <source>
        <dbReference type="Google" id="ProtNLM"/>
    </source>
</evidence>
<comment type="similarity">
    <text evidence="1">Belongs to the bacterial solute-binding protein 1 family.</text>
</comment>
<evidence type="ECO:0000256" key="2">
    <source>
        <dbReference type="ARBA" id="ARBA00022448"/>
    </source>
</evidence>
<proteinExistence type="inferred from homology"/>
<keyword evidence="2" id="KW-0813">Transport</keyword>
<dbReference type="EMBL" id="PEVI01000027">
    <property type="protein sequence ID" value="PIU98823.1"/>
    <property type="molecule type" value="Genomic_DNA"/>
</dbReference>
<dbReference type="Pfam" id="PF13416">
    <property type="entry name" value="SBP_bac_8"/>
    <property type="match status" value="1"/>
</dbReference>
<organism evidence="5 6">
    <name type="scientific">Candidatus Wolfebacteria bacterium CG03_land_8_20_14_0_80_39_317</name>
    <dbReference type="NCBI Taxonomy" id="1975068"/>
    <lineage>
        <taxon>Bacteria</taxon>
        <taxon>Candidatus Wolfeibacteriota</taxon>
    </lineage>
</organism>
<name>A0A2M7B6V9_9BACT</name>
<dbReference type="GO" id="GO:1901982">
    <property type="term" value="F:maltose binding"/>
    <property type="evidence" value="ECO:0007669"/>
    <property type="project" value="TreeGrafter"/>
</dbReference>
<evidence type="ECO:0000256" key="4">
    <source>
        <dbReference type="SAM" id="Phobius"/>
    </source>
</evidence>
<sequence length="438" mass="49293">MNLTRNQIIIIGIAGLIVLFFVLLLLGVIPGLKKQGGGGFGLSTGSQNELNFWGVSEADDSNAIQLIIEEYSLIDKNTRINYRRFDDTDVYEKTLLNALATGQAPDIFMFHSSWLPKHYDKVTPVPETFLPLSQFRQLFPTVVEQDFVLNGKVYALPLYIDTLALLYNKDIFDAKYIALMPKTWQEFQNLIPQLRQINILNQIIKPAAALGGSEKNINSASNLLSLLMLQFGSQMIDQYGKINFGSQGLSALNFYLQFANPSSPYYTWNNNLRYSLDSFSEGSTAIIFNYASSLPLIKAKNPYLNIGVSLMLQPFDSVQGTPINYANYWGLSVSNQSRNSNLAWNFIFSATTNPQISEIYLQAVKKPPGLRSLIEKYKNDPELGVFTRQALTARSWRQPDSAVVKQTFSSMIELILSGRLGPEQALRQAENEINELYR</sequence>
<dbReference type="Gene3D" id="3.40.190.10">
    <property type="entry name" value="Periplasmic binding protein-like II"/>
    <property type="match status" value="1"/>
</dbReference>
<feature type="transmembrane region" description="Helical" evidence="4">
    <location>
        <begin position="6"/>
        <end position="29"/>
    </location>
</feature>
<keyword evidence="4" id="KW-0472">Membrane</keyword>